<evidence type="ECO:0000256" key="5">
    <source>
        <dbReference type="ARBA" id="ARBA00023136"/>
    </source>
</evidence>
<proteinExistence type="predicted"/>
<dbReference type="EMBL" id="JAPQFJ010000007">
    <property type="protein sequence ID" value="MCY6958625.1"/>
    <property type="molecule type" value="Genomic_DNA"/>
</dbReference>
<dbReference type="PANTHER" id="PTHR30250:SF11">
    <property type="entry name" value="O-ANTIGEN TRANSPORTER-RELATED"/>
    <property type="match status" value="1"/>
</dbReference>
<dbReference type="Pfam" id="PF01943">
    <property type="entry name" value="Polysacc_synt"/>
    <property type="match status" value="1"/>
</dbReference>
<reference evidence="7" key="1">
    <citation type="submission" date="2022-12" db="EMBL/GenBank/DDBJ databases">
        <title>Clostridium sp. nov., isolated from industrial wastewater.</title>
        <authorList>
            <person name="Jiayan W."/>
        </authorList>
    </citation>
    <scope>NUCLEOTIDE SEQUENCE</scope>
    <source>
        <strain evidence="7">ZC22-4</strain>
    </source>
</reference>
<evidence type="ECO:0000313" key="8">
    <source>
        <dbReference type="Proteomes" id="UP001144612"/>
    </source>
</evidence>
<feature type="transmembrane region" description="Helical" evidence="6">
    <location>
        <begin position="447"/>
        <end position="463"/>
    </location>
</feature>
<feature type="transmembrane region" description="Helical" evidence="6">
    <location>
        <begin position="423"/>
        <end position="441"/>
    </location>
</feature>
<keyword evidence="2" id="KW-1003">Cell membrane</keyword>
<evidence type="ECO:0000256" key="4">
    <source>
        <dbReference type="ARBA" id="ARBA00022989"/>
    </source>
</evidence>
<keyword evidence="5 6" id="KW-0472">Membrane</keyword>
<evidence type="ECO:0000256" key="2">
    <source>
        <dbReference type="ARBA" id="ARBA00022475"/>
    </source>
</evidence>
<feature type="transmembrane region" description="Helical" evidence="6">
    <location>
        <begin position="216"/>
        <end position="236"/>
    </location>
</feature>
<organism evidence="7 8">
    <name type="scientific">Clostridium brassicae</name>
    <dbReference type="NCBI Taxonomy" id="2999072"/>
    <lineage>
        <taxon>Bacteria</taxon>
        <taxon>Bacillati</taxon>
        <taxon>Bacillota</taxon>
        <taxon>Clostridia</taxon>
        <taxon>Eubacteriales</taxon>
        <taxon>Clostridiaceae</taxon>
        <taxon>Clostridium</taxon>
    </lineage>
</organism>
<sequence>MIKAITQKLSKSKLIKGGIWYTIGNLFLQGVSFFTVPIFLKVLKLTTEEFGIINTYTTWLAVFTSIVSLGLVASVSRGKYDFEEKYDDFLSSIMLLSTLCFGVFIALTLIFQNFISNIIELTPTLVKLLILQSFCAFIIDFCNTKFTIEYKYKKYLFVSITSTLLNVILSIVFISYMTVNRHMGRIIAGALITLIYGIVLYFSIIRKGKFSVKKEYWKYALAISLPLIPHSLSGIILSQFDRIMIQKMVGSSATGIYSFAYSIGMILSVVWTALNKAWVPYFFESMKQNKYEDIREKCKYYIGIFSLITFVLIFVSPEVGKLMGSKDFWVGLDLVPVVMAGYFFVFLYSLPSNLEFYAKKTHLISIGTFGAGFLNIFLNVIFIRKYGYGAAAWTTLVSYVALFIFHYVIAAKISENKIFELKYFIYSTIFVSISGYVFYIIKDNWLMRYGCVLLVMFVLAYIIQKKLKIKFKS</sequence>
<comment type="subcellular location">
    <subcellularLocation>
        <location evidence="1">Cell membrane</location>
        <topology evidence="1">Multi-pass membrane protein</topology>
    </subcellularLocation>
</comment>
<keyword evidence="3 6" id="KW-0812">Transmembrane</keyword>
<feature type="transmembrane region" description="Helical" evidence="6">
    <location>
        <begin position="52"/>
        <end position="72"/>
    </location>
</feature>
<name>A0ABT4D8M1_9CLOT</name>
<feature type="transmembrane region" description="Helical" evidence="6">
    <location>
        <begin position="20"/>
        <end position="40"/>
    </location>
</feature>
<dbReference type="Proteomes" id="UP001144612">
    <property type="component" value="Unassembled WGS sequence"/>
</dbReference>
<gene>
    <name evidence="7" type="ORF">OW729_08415</name>
</gene>
<dbReference type="PANTHER" id="PTHR30250">
    <property type="entry name" value="PST FAMILY PREDICTED COLANIC ACID TRANSPORTER"/>
    <property type="match status" value="1"/>
</dbReference>
<accession>A0ABT4D8M1</accession>
<comment type="caution">
    <text evidence="7">The sequence shown here is derived from an EMBL/GenBank/DDBJ whole genome shotgun (WGS) entry which is preliminary data.</text>
</comment>
<dbReference type="RefSeq" id="WP_268061044.1">
    <property type="nucleotide sequence ID" value="NZ_JAPQFJ010000007.1"/>
</dbReference>
<feature type="transmembrane region" description="Helical" evidence="6">
    <location>
        <begin position="183"/>
        <end position="204"/>
    </location>
</feature>
<dbReference type="InterPro" id="IPR002797">
    <property type="entry name" value="Polysacc_synth"/>
</dbReference>
<feature type="transmembrane region" description="Helical" evidence="6">
    <location>
        <begin position="121"/>
        <end position="143"/>
    </location>
</feature>
<feature type="transmembrane region" description="Helical" evidence="6">
    <location>
        <begin position="328"/>
        <end position="350"/>
    </location>
</feature>
<feature type="transmembrane region" description="Helical" evidence="6">
    <location>
        <begin position="93"/>
        <end position="115"/>
    </location>
</feature>
<keyword evidence="4 6" id="KW-1133">Transmembrane helix</keyword>
<evidence type="ECO:0000256" key="6">
    <source>
        <dbReference type="SAM" id="Phobius"/>
    </source>
</evidence>
<feature type="transmembrane region" description="Helical" evidence="6">
    <location>
        <begin position="300"/>
        <end position="316"/>
    </location>
</feature>
<evidence type="ECO:0000313" key="7">
    <source>
        <dbReference type="EMBL" id="MCY6958625.1"/>
    </source>
</evidence>
<evidence type="ECO:0000256" key="1">
    <source>
        <dbReference type="ARBA" id="ARBA00004651"/>
    </source>
</evidence>
<keyword evidence="8" id="KW-1185">Reference proteome</keyword>
<evidence type="ECO:0000256" key="3">
    <source>
        <dbReference type="ARBA" id="ARBA00022692"/>
    </source>
</evidence>
<feature type="transmembrane region" description="Helical" evidence="6">
    <location>
        <begin position="256"/>
        <end position="279"/>
    </location>
</feature>
<feature type="transmembrane region" description="Helical" evidence="6">
    <location>
        <begin position="390"/>
        <end position="411"/>
    </location>
</feature>
<dbReference type="InterPro" id="IPR050833">
    <property type="entry name" value="Poly_Biosynth_Transport"/>
</dbReference>
<feature type="transmembrane region" description="Helical" evidence="6">
    <location>
        <begin position="362"/>
        <end position="384"/>
    </location>
</feature>
<protein>
    <submittedName>
        <fullName evidence="7">Oligosaccharide flippase family protein</fullName>
    </submittedName>
</protein>
<feature type="transmembrane region" description="Helical" evidence="6">
    <location>
        <begin position="155"/>
        <end position="177"/>
    </location>
</feature>